<keyword evidence="3" id="KW-1003">Cell membrane</keyword>
<keyword evidence="11" id="KW-1185">Reference proteome</keyword>
<dbReference type="Proteomes" id="UP000566324">
    <property type="component" value="Unassembled WGS sequence"/>
</dbReference>
<comment type="caution">
    <text evidence="10">The sequence shown here is derived from an EMBL/GenBank/DDBJ whole genome shotgun (WGS) entry which is preliminary data.</text>
</comment>
<dbReference type="GO" id="GO:0015199">
    <property type="term" value="F:amino-acid betaine transmembrane transporter activity"/>
    <property type="evidence" value="ECO:0007669"/>
    <property type="project" value="TreeGrafter"/>
</dbReference>
<keyword evidence="6 9" id="KW-0472">Membrane</keyword>
<sequence>MQGYPLLALAIVCEVIATSCLKLSDGFTRLVPSAITVVFYGISFFVLSLTLKFIPVGVAYAIWSALGIVLISMVGYVAFDQKLDIAAMVGMALIIVGVLVVSVISKAGN</sequence>
<comment type="subcellular location">
    <subcellularLocation>
        <location evidence="1 8">Cell membrane</location>
        <topology evidence="1 8">Multi-pass membrane protein</topology>
    </subcellularLocation>
</comment>
<dbReference type="InterPro" id="IPR000390">
    <property type="entry name" value="Small_drug/metabolite_transptr"/>
</dbReference>
<dbReference type="PANTHER" id="PTHR30561">
    <property type="entry name" value="SMR FAMILY PROTON-DEPENDENT DRUG EFFLUX TRANSPORTER SUGE"/>
    <property type="match status" value="1"/>
</dbReference>
<proteinExistence type="inferred from homology"/>
<reference evidence="10 11" key="1">
    <citation type="submission" date="2020-08" db="EMBL/GenBank/DDBJ databases">
        <title>Genomic Encyclopedia of Type Strains, Phase IV (KMG-IV): sequencing the most valuable type-strain genomes for metagenomic binning, comparative biology and taxonomic classification.</title>
        <authorList>
            <person name="Goeker M."/>
        </authorList>
    </citation>
    <scope>NUCLEOTIDE SEQUENCE [LARGE SCALE GENOMIC DNA]</scope>
    <source>
        <strain evidence="10 11">DSM 17328</strain>
    </source>
</reference>
<keyword evidence="5 9" id="KW-1133">Transmembrane helix</keyword>
<evidence type="ECO:0000256" key="8">
    <source>
        <dbReference type="RuleBase" id="RU003942"/>
    </source>
</evidence>
<accession>A0A7W7B207</accession>
<feature type="transmembrane region" description="Helical" evidence="9">
    <location>
        <begin position="85"/>
        <end position="104"/>
    </location>
</feature>
<evidence type="ECO:0000256" key="4">
    <source>
        <dbReference type="ARBA" id="ARBA00022692"/>
    </source>
</evidence>
<feature type="transmembrane region" description="Helical" evidence="9">
    <location>
        <begin position="33"/>
        <end position="51"/>
    </location>
</feature>
<protein>
    <submittedName>
        <fullName evidence="10">Small multidrug resistance pump</fullName>
    </submittedName>
</protein>
<evidence type="ECO:0000256" key="7">
    <source>
        <dbReference type="ARBA" id="ARBA00038032"/>
    </source>
</evidence>
<dbReference type="PANTHER" id="PTHR30561:SF1">
    <property type="entry name" value="MULTIDRUG TRANSPORTER EMRE"/>
    <property type="match status" value="1"/>
</dbReference>
<dbReference type="InterPro" id="IPR045324">
    <property type="entry name" value="Small_multidrug_res"/>
</dbReference>
<dbReference type="Gene3D" id="1.10.3730.20">
    <property type="match status" value="1"/>
</dbReference>
<dbReference type="SUPFAM" id="SSF103481">
    <property type="entry name" value="Multidrug resistance efflux transporter EmrE"/>
    <property type="match status" value="1"/>
</dbReference>
<dbReference type="FunFam" id="1.10.3730.20:FF:000001">
    <property type="entry name" value="Quaternary ammonium compound resistance transporter SugE"/>
    <property type="match status" value="1"/>
</dbReference>
<dbReference type="EMBL" id="JACHNZ010000023">
    <property type="protein sequence ID" value="MBB4632560.1"/>
    <property type="molecule type" value="Genomic_DNA"/>
</dbReference>
<evidence type="ECO:0000256" key="2">
    <source>
        <dbReference type="ARBA" id="ARBA00022448"/>
    </source>
</evidence>
<evidence type="ECO:0000256" key="3">
    <source>
        <dbReference type="ARBA" id="ARBA00022475"/>
    </source>
</evidence>
<organism evidence="10 11">
    <name type="scientific">Sphingosinicella soli</name>
    <dbReference type="NCBI Taxonomy" id="333708"/>
    <lineage>
        <taxon>Bacteria</taxon>
        <taxon>Pseudomonadati</taxon>
        <taxon>Pseudomonadota</taxon>
        <taxon>Alphaproteobacteria</taxon>
        <taxon>Sphingomonadales</taxon>
        <taxon>Sphingosinicellaceae</taxon>
        <taxon>Sphingosinicella</taxon>
    </lineage>
</organism>
<comment type="similarity">
    <text evidence="7 8">Belongs to the drug/metabolite transporter (DMT) superfamily. Small multidrug resistance (SMR) (TC 2.A.7.1) family.</text>
</comment>
<dbReference type="GO" id="GO:0015220">
    <property type="term" value="F:choline transmembrane transporter activity"/>
    <property type="evidence" value="ECO:0007669"/>
    <property type="project" value="TreeGrafter"/>
</dbReference>
<dbReference type="GO" id="GO:1990961">
    <property type="term" value="P:xenobiotic detoxification by transmembrane export across the plasma membrane"/>
    <property type="evidence" value="ECO:0007669"/>
    <property type="project" value="UniProtKB-ARBA"/>
</dbReference>
<dbReference type="RefSeq" id="WP_184069353.1">
    <property type="nucleotide sequence ID" value="NZ_JACHNZ010000023.1"/>
</dbReference>
<gene>
    <name evidence="10" type="ORF">GGQ98_002186</name>
</gene>
<evidence type="ECO:0000256" key="1">
    <source>
        <dbReference type="ARBA" id="ARBA00004651"/>
    </source>
</evidence>
<evidence type="ECO:0000313" key="10">
    <source>
        <dbReference type="EMBL" id="MBB4632560.1"/>
    </source>
</evidence>
<dbReference type="GO" id="GO:0031460">
    <property type="term" value="P:glycine betaine transport"/>
    <property type="evidence" value="ECO:0007669"/>
    <property type="project" value="TreeGrafter"/>
</dbReference>
<dbReference type="GO" id="GO:0005886">
    <property type="term" value="C:plasma membrane"/>
    <property type="evidence" value="ECO:0007669"/>
    <property type="project" value="UniProtKB-SubCell"/>
</dbReference>
<evidence type="ECO:0000256" key="6">
    <source>
        <dbReference type="ARBA" id="ARBA00023136"/>
    </source>
</evidence>
<dbReference type="InterPro" id="IPR037185">
    <property type="entry name" value="EmrE-like"/>
</dbReference>
<evidence type="ECO:0000313" key="11">
    <source>
        <dbReference type="Proteomes" id="UP000566324"/>
    </source>
</evidence>
<keyword evidence="4 8" id="KW-0812">Transmembrane</keyword>
<evidence type="ECO:0000256" key="5">
    <source>
        <dbReference type="ARBA" id="ARBA00022989"/>
    </source>
</evidence>
<dbReference type="Pfam" id="PF00893">
    <property type="entry name" value="Multi_Drug_Res"/>
    <property type="match status" value="1"/>
</dbReference>
<dbReference type="AlphaFoldDB" id="A0A7W7B207"/>
<evidence type="ECO:0000256" key="9">
    <source>
        <dbReference type="SAM" id="Phobius"/>
    </source>
</evidence>
<dbReference type="GO" id="GO:0015297">
    <property type="term" value="F:antiporter activity"/>
    <property type="evidence" value="ECO:0007669"/>
    <property type="project" value="TreeGrafter"/>
</dbReference>
<keyword evidence="2" id="KW-0813">Transport</keyword>
<name>A0A7W7B207_9SPHN</name>
<feature type="transmembrane region" description="Helical" evidence="9">
    <location>
        <begin position="58"/>
        <end position="79"/>
    </location>
</feature>